<sequence length="109" mass="12367">MKIISKVSDPIEKADLYFGIQPDNLQRPFVFGAECNNRSMPSIARWGASSTFGLDNLDKIDGTFWHDWRATLRQLNCDWVIPIIEKAENTKNIEAAIAEILQRSSDSKP</sequence>
<dbReference type="EMBL" id="JWIC01000006">
    <property type="protein sequence ID" value="KID56903.1"/>
    <property type="molecule type" value="Genomic_DNA"/>
</dbReference>
<accession>A0A0C1MQJ9</accession>
<dbReference type="RefSeq" id="WP_039609964.1">
    <property type="nucleotide sequence ID" value="NZ_JWIC01000006.1"/>
</dbReference>
<gene>
    <name evidence="1" type="ORF">JF50_13525</name>
</gene>
<evidence type="ECO:0000313" key="1">
    <source>
        <dbReference type="EMBL" id="KID56903.1"/>
    </source>
</evidence>
<organism evidence="1 2">
    <name type="scientific">Pseudoalteromonas luteoviolacea</name>
    <dbReference type="NCBI Taxonomy" id="43657"/>
    <lineage>
        <taxon>Bacteria</taxon>
        <taxon>Pseudomonadati</taxon>
        <taxon>Pseudomonadota</taxon>
        <taxon>Gammaproteobacteria</taxon>
        <taxon>Alteromonadales</taxon>
        <taxon>Pseudoalteromonadaceae</taxon>
        <taxon>Pseudoalteromonas</taxon>
    </lineage>
</organism>
<evidence type="ECO:0000313" key="2">
    <source>
        <dbReference type="Proteomes" id="UP000031327"/>
    </source>
</evidence>
<dbReference type="OrthoDB" id="9012782at2"/>
<dbReference type="AlphaFoldDB" id="A0A0C1MQJ9"/>
<protein>
    <submittedName>
        <fullName evidence="1">Uncharacterized protein</fullName>
    </submittedName>
</protein>
<comment type="caution">
    <text evidence="1">The sequence shown here is derived from an EMBL/GenBank/DDBJ whole genome shotgun (WGS) entry which is preliminary data.</text>
</comment>
<proteinExistence type="predicted"/>
<reference evidence="1 2" key="1">
    <citation type="submission" date="2014-12" db="EMBL/GenBank/DDBJ databases">
        <title>Draft Genome Sequence of Pseudoalteromonas luteoviolacea HI1.</title>
        <authorList>
            <person name="Asahina A.Y."/>
            <person name="Hadfield M.G."/>
        </authorList>
    </citation>
    <scope>NUCLEOTIDE SEQUENCE [LARGE SCALE GENOMIC DNA]</scope>
    <source>
        <strain evidence="1 2">HI1</strain>
    </source>
</reference>
<dbReference type="Proteomes" id="UP000031327">
    <property type="component" value="Unassembled WGS sequence"/>
</dbReference>
<name>A0A0C1MQJ9_9GAMM</name>